<dbReference type="OrthoDB" id="10584555at2759"/>
<keyword evidence="3" id="KW-1185">Reference proteome</keyword>
<evidence type="ECO:0000313" key="3">
    <source>
        <dbReference type="Proteomes" id="UP000275267"/>
    </source>
</evidence>
<dbReference type="Proteomes" id="UP000275267">
    <property type="component" value="Unassembled WGS sequence"/>
</dbReference>
<protein>
    <recommendedName>
        <fullName evidence="1">DUF1618 domain-containing protein</fullName>
    </recommendedName>
</protein>
<comment type="caution">
    <text evidence="2">The sequence shown here is derived from an EMBL/GenBank/DDBJ whole genome shotgun (WGS) entry which is preliminary data.</text>
</comment>
<dbReference type="InterPro" id="IPR011676">
    <property type="entry name" value="DUF1618"/>
</dbReference>
<accession>A0A3L6QQK7</accession>
<evidence type="ECO:0000259" key="1">
    <source>
        <dbReference type="Pfam" id="PF07762"/>
    </source>
</evidence>
<dbReference type="PANTHER" id="PTHR33074">
    <property type="entry name" value="EXPRESSED PROTEIN-RELATED"/>
    <property type="match status" value="1"/>
</dbReference>
<dbReference type="Pfam" id="PF07762">
    <property type="entry name" value="DUF1618"/>
    <property type="match status" value="1"/>
</dbReference>
<proteinExistence type="predicted"/>
<reference evidence="3" key="1">
    <citation type="journal article" date="2019" name="Nat. Commun.">
        <title>The genome of broomcorn millet.</title>
        <authorList>
            <person name="Zou C."/>
            <person name="Miki D."/>
            <person name="Li D."/>
            <person name="Tang Q."/>
            <person name="Xiao L."/>
            <person name="Rajput S."/>
            <person name="Deng P."/>
            <person name="Jia W."/>
            <person name="Huang R."/>
            <person name="Zhang M."/>
            <person name="Sun Y."/>
            <person name="Hu J."/>
            <person name="Fu X."/>
            <person name="Schnable P.S."/>
            <person name="Li F."/>
            <person name="Zhang H."/>
            <person name="Feng B."/>
            <person name="Zhu X."/>
            <person name="Liu R."/>
            <person name="Schnable J.C."/>
            <person name="Zhu J.-K."/>
            <person name="Zhang H."/>
        </authorList>
    </citation>
    <scope>NUCLEOTIDE SEQUENCE [LARGE SCALE GENOMIC DNA]</scope>
</reference>
<dbReference type="EMBL" id="PQIB02000011">
    <property type="protein sequence ID" value="RLM85839.1"/>
    <property type="molecule type" value="Genomic_DNA"/>
</dbReference>
<name>A0A3L6QQK7_PANMI</name>
<gene>
    <name evidence="2" type="ORF">C2845_PM04G08700</name>
</gene>
<dbReference type="AlphaFoldDB" id="A0A3L6QQK7"/>
<sequence length="135" mass="14757">MSWSTTVASVAGGTYCDLLARHAPTKVVSVGGVGLGWVDLRRGVLLCNVADERPKVCLVQLPLLLPTNRADFGEGFDGATPPLRQIRDVTCSDGLLRFIEIEYPNLDDDNLTTFRWAATMFARGSAWELGPVLHR</sequence>
<organism evidence="2 3">
    <name type="scientific">Panicum miliaceum</name>
    <name type="common">Proso millet</name>
    <name type="synonym">Broomcorn millet</name>
    <dbReference type="NCBI Taxonomy" id="4540"/>
    <lineage>
        <taxon>Eukaryota</taxon>
        <taxon>Viridiplantae</taxon>
        <taxon>Streptophyta</taxon>
        <taxon>Embryophyta</taxon>
        <taxon>Tracheophyta</taxon>
        <taxon>Spermatophyta</taxon>
        <taxon>Magnoliopsida</taxon>
        <taxon>Liliopsida</taxon>
        <taxon>Poales</taxon>
        <taxon>Poaceae</taxon>
        <taxon>PACMAD clade</taxon>
        <taxon>Panicoideae</taxon>
        <taxon>Panicodae</taxon>
        <taxon>Paniceae</taxon>
        <taxon>Panicinae</taxon>
        <taxon>Panicum</taxon>
        <taxon>Panicum sect. Panicum</taxon>
    </lineage>
</organism>
<evidence type="ECO:0000313" key="2">
    <source>
        <dbReference type="EMBL" id="RLM85839.1"/>
    </source>
</evidence>
<dbReference type="PANTHER" id="PTHR33074:SF127">
    <property type="entry name" value="OS04G0388000 PROTEIN"/>
    <property type="match status" value="1"/>
</dbReference>
<feature type="domain" description="DUF1618" evidence="1">
    <location>
        <begin position="37"/>
        <end position="128"/>
    </location>
</feature>